<dbReference type="GO" id="GO:0016757">
    <property type="term" value="F:glycosyltransferase activity"/>
    <property type="evidence" value="ECO:0007669"/>
    <property type="project" value="UniProtKB-KW"/>
</dbReference>
<evidence type="ECO:0000313" key="5">
    <source>
        <dbReference type="EMBL" id="WZO33765.1"/>
    </source>
</evidence>
<dbReference type="Pfam" id="PF00534">
    <property type="entry name" value="Glycos_transf_1"/>
    <property type="match status" value="1"/>
</dbReference>
<gene>
    <name evidence="5" type="ORF">MRBLWS13_001399</name>
</gene>
<dbReference type="RefSeq" id="WP_349428298.1">
    <property type="nucleotide sequence ID" value="NZ_CP151632.1"/>
</dbReference>
<dbReference type="SUPFAM" id="SSF53756">
    <property type="entry name" value="UDP-Glycosyltransferase/glycogen phosphorylase"/>
    <property type="match status" value="1"/>
</dbReference>
<evidence type="ECO:0000256" key="2">
    <source>
        <dbReference type="ARBA" id="ARBA00022679"/>
    </source>
</evidence>
<feature type="domain" description="Glycosyl transferase family 1" evidence="3">
    <location>
        <begin position="178"/>
        <end position="349"/>
    </location>
</feature>
<dbReference type="PANTHER" id="PTHR12526:SF572">
    <property type="entry name" value="BLL5144 PROTEIN"/>
    <property type="match status" value="1"/>
</dbReference>
<feature type="domain" description="Glycosyltransferase subfamily 4-like N-terminal" evidence="4">
    <location>
        <begin position="16"/>
        <end position="173"/>
    </location>
</feature>
<dbReference type="AlphaFoldDB" id="A0AAU6SA55"/>
<dbReference type="Gene3D" id="3.40.50.2000">
    <property type="entry name" value="Glycogen Phosphorylase B"/>
    <property type="match status" value="2"/>
</dbReference>
<dbReference type="EMBL" id="CP151632">
    <property type="protein sequence ID" value="WZO33765.1"/>
    <property type="molecule type" value="Genomic_DNA"/>
</dbReference>
<reference evidence="5" key="1">
    <citation type="submission" date="2024-04" db="EMBL/GenBank/DDBJ databases">
        <authorList>
            <person name="Roder T."/>
            <person name="Oberhansli S."/>
            <person name="Kreuzer M."/>
        </authorList>
    </citation>
    <scope>NUCLEOTIDE SEQUENCE</scope>
    <source>
        <strain evidence="5">LWS13-1.2</strain>
    </source>
</reference>
<dbReference type="InterPro" id="IPR028098">
    <property type="entry name" value="Glyco_trans_4-like_N"/>
</dbReference>
<keyword evidence="2 5" id="KW-0808">Transferase</keyword>
<proteinExistence type="predicted"/>
<dbReference type="InterPro" id="IPR001296">
    <property type="entry name" value="Glyco_trans_1"/>
</dbReference>
<dbReference type="PANTHER" id="PTHR12526">
    <property type="entry name" value="GLYCOSYLTRANSFERASE"/>
    <property type="match status" value="1"/>
</dbReference>
<dbReference type="EC" id="2.4.-.-" evidence="5"/>
<protein>
    <submittedName>
        <fullName evidence="5">Glycosyltransferase</fullName>
        <ecNumber evidence="5">2.4.-.-</ecNumber>
    </submittedName>
</protein>
<evidence type="ECO:0000259" key="4">
    <source>
        <dbReference type="Pfam" id="PF13439"/>
    </source>
</evidence>
<keyword evidence="1 5" id="KW-0328">Glycosyltransferase</keyword>
<organism evidence="5">
    <name type="scientific">Microbacterium sp. LWS13-1.2</name>
    <dbReference type="NCBI Taxonomy" id="3135264"/>
    <lineage>
        <taxon>Bacteria</taxon>
        <taxon>Bacillati</taxon>
        <taxon>Actinomycetota</taxon>
        <taxon>Actinomycetes</taxon>
        <taxon>Micrococcales</taxon>
        <taxon>Microbacteriaceae</taxon>
        <taxon>Microbacterium</taxon>
    </lineage>
</organism>
<accession>A0AAU6SA55</accession>
<name>A0AAU6SA55_9MICO</name>
<sequence length="377" mass="40489">MTRFGFLSTYPPTRCGLATFTEALAGALAAGEPHTPTIVRVLDVMDSHRGAEETGRIPSTVELVARNRVTLRAAVRALDECDVAIVQHEYGIYGGPDGDEIIPLLRSLNTPAIVVLHTVLSAPTAHQRVVLDTVCKLAANVVVMTDNASEILLRTYSVKRSKVRVIPHGVPVSHEARVTKDGGSKRVLTWGLISPGKGIEWGIRALAKLQDAGTPVTYVIAGQTHPKVVARDGERHRETLQRLIDDLDLADVVTLDDRYLNDSQLAEHVARADVVLLPYDSRDQATSGVLIEAVAAGVPVVATGFPHAVELLGRGAGLIARHQDPHSMSEAIRTILAAETTAQQMHDAALRDTQDASWPAVAEQYRALAGRMVAIAA</sequence>
<evidence type="ECO:0000256" key="1">
    <source>
        <dbReference type="ARBA" id="ARBA00022676"/>
    </source>
</evidence>
<dbReference type="Pfam" id="PF13439">
    <property type="entry name" value="Glyco_transf_4"/>
    <property type="match status" value="1"/>
</dbReference>
<evidence type="ECO:0000259" key="3">
    <source>
        <dbReference type="Pfam" id="PF00534"/>
    </source>
</evidence>